<evidence type="ECO:0000259" key="1">
    <source>
        <dbReference type="Pfam" id="PF13734"/>
    </source>
</evidence>
<organism evidence="2">
    <name type="scientific">marine metagenome</name>
    <dbReference type="NCBI Taxonomy" id="408172"/>
    <lineage>
        <taxon>unclassified sequences</taxon>
        <taxon>metagenomes</taxon>
        <taxon>ecological metagenomes</taxon>
    </lineage>
</organism>
<dbReference type="InterPro" id="IPR044934">
    <property type="entry name" value="Streptopain_sf"/>
</dbReference>
<evidence type="ECO:0000313" key="2">
    <source>
        <dbReference type="EMBL" id="SVE38874.1"/>
    </source>
</evidence>
<protein>
    <recommendedName>
        <fullName evidence="1">Spi protease inhibitor domain-containing protein</fullName>
    </recommendedName>
</protein>
<dbReference type="InterPro" id="IPR038765">
    <property type="entry name" value="Papain-like_cys_pep_sf"/>
</dbReference>
<name>A0A383D3I3_9ZZZZ</name>
<proteinExistence type="predicted"/>
<gene>
    <name evidence="2" type="ORF">METZ01_LOCUS491728</name>
</gene>
<feature type="non-terminal residue" evidence="2">
    <location>
        <position position="176"/>
    </location>
</feature>
<feature type="domain" description="Spi protease inhibitor" evidence="1">
    <location>
        <begin position="16"/>
        <end position="105"/>
    </location>
</feature>
<dbReference type="EMBL" id="UINC01213893">
    <property type="protein sequence ID" value="SVE38874.1"/>
    <property type="molecule type" value="Genomic_DNA"/>
</dbReference>
<dbReference type="Gene3D" id="3.90.70.50">
    <property type="entry name" value="Peptidase C10, streptopain"/>
    <property type="match status" value="1"/>
</dbReference>
<dbReference type="AlphaFoldDB" id="A0A383D3I3"/>
<dbReference type="Pfam" id="PF13734">
    <property type="entry name" value="Inhibitor_I69"/>
    <property type="match status" value="1"/>
</dbReference>
<dbReference type="SUPFAM" id="SSF54001">
    <property type="entry name" value="Cysteine proteinases"/>
    <property type="match status" value="1"/>
</dbReference>
<dbReference type="InterPro" id="IPR025896">
    <property type="entry name" value="Spi_Prtas-inh"/>
</dbReference>
<sequence>MRRFIYVIIINIIFSAPVTENTAKIVAENIIVERFMSTVHGGYTVVSSEMIKDDDQNLIYIFHLNPMGFVLISADDRVSPILAYSYESDFITENMPQNVSYFINTHKYGILDAIENNRIAEQKVIDEWVKYQNEGNLNRRSNNVDPLLTAEFGQEYGWNTYCPEDPTGPGGHAVVG</sequence>
<reference evidence="2" key="1">
    <citation type="submission" date="2018-05" db="EMBL/GenBank/DDBJ databases">
        <authorList>
            <person name="Lanie J.A."/>
            <person name="Ng W.-L."/>
            <person name="Kazmierczak K.M."/>
            <person name="Andrzejewski T.M."/>
            <person name="Davidsen T.M."/>
            <person name="Wayne K.J."/>
            <person name="Tettelin H."/>
            <person name="Glass J.I."/>
            <person name="Rusch D."/>
            <person name="Podicherti R."/>
            <person name="Tsui H.-C.T."/>
            <person name="Winkler M.E."/>
        </authorList>
    </citation>
    <scope>NUCLEOTIDE SEQUENCE</scope>
</reference>
<accession>A0A383D3I3</accession>